<gene>
    <name evidence="1" type="ORF">H9980_02690</name>
</gene>
<dbReference type="Proteomes" id="UP000886724">
    <property type="component" value="Unassembled WGS sequence"/>
</dbReference>
<comment type="caution">
    <text evidence="1">The sequence shown here is derived from an EMBL/GenBank/DDBJ whole genome shotgun (WGS) entry which is preliminary data.</text>
</comment>
<evidence type="ECO:0008006" key="3">
    <source>
        <dbReference type="Google" id="ProtNLM"/>
    </source>
</evidence>
<dbReference type="InterPro" id="IPR029058">
    <property type="entry name" value="AB_hydrolase_fold"/>
</dbReference>
<protein>
    <recommendedName>
        <fullName evidence="3">Esterase</fullName>
    </recommendedName>
</protein>
<accession>A0A9D2BMP5</accession>
<reference evidence="1" key="2">
    <citation type="submission" date="2021-04" db="EMBL/GenBank/DDBJ databases">
        <authorList>
            <person name="Gilroy R."/>
        </authorList>
    </citation>
    <scope>NUCLEOTIDE SEQUENCE</scope>
    <source>
        <strain evidence="1">ChiGjej1B1-14440</strain>
    </source>
</reference>
<evidence type="ECO:0000313" key="2">
    <source>
        <dbReference type="Proteomes" id="UP000886724"/>
    </source>
</evidence>
<dbReference type="EMBL" id="DXET01000068">
    <property type="protein sequence ID" value="HIX80864.1"/>
    <property type="molecule type" value="Genomic_DNA"/>
</dbReference>
<reference evidence="1" key="1">
    <citation type="journal article" date="2021" name="PeerJ">
        <title>Extensive microbial diversity within the chicken gut microbiome revealed by metagenomics and culture.</title>
        <authorList>
            <person name="Gilroy R."/>
            <person name="Ravi A."/>
            <person name="Getino M."/>
            <person name="Pursley I."/>
            <person name="Horton D.L."/>
            <person name="Alikhan N.F."/>
            <person name="Baker D."/>
            <person name="Gharbi K."/>
            <person name="Hall N."/>
            <person name="Watson M."/>
            <person name="Adriaenssens E.M."/>
            <person name="Foster-Nyarko E."/>
            <person name="Jarju S."/>
            <person name="Secka A."/>
            <person name="Antonio M."/>
            <person name="Oren A."/>
            <person name="Chaudhuri R.R."/>
            <person name="La Ragione R."/>
            <person name="Hildebrand F."/>
            <person name="Pallen M.J."/>
        </authorList>
    </citation>
    <scope>NUCLEOTIDE SEQUENCE</scope>
    <source>
        <strain evidence="1">ChiGjej1B1-14440</strain>
    </source>
</reference>
<dbReference type="Gene3D" id="3.40.50.1820">
    <property type="entry name" value="alpha/beta hydrolase"/>
    <property type="match status" value="1"/>
</dbReference>
<sequence length="149" mass="17616">MIRLITQLKITKPAYVYLPFGYNKNHHHIKYNILYLMHGRSMQAGDFFDCKKGNLINLLDRMIENKDIQPLIVVSATFDVLNQPQNFMRSVAEIQVFNQVNSQMVEMMQSQTFNENNCCYAIRKNGRHNIATCEEYLYHALKIIFKYEK</sequence>
<evidence type="ECO:0000313" key="1">
    <source>
        <dbReference type="EMBL" id="HIX80864.1"/>
    </source>
</evidence>
<name>A0A9D2BMP5_9FIRM</name>
<organism evidence="1 2">
    <name type="scientific">Candidatus Erysipelatoclostridium merdavium</name>
    <dbReference type="NCBI Taxonomy" id="2838566"/>
    <lineage>
        <taxon>Bacteria</taxon>
        <taxon>Bacillati</taxon>
        <taxon>Bacillota</taxon>
        <taxon>Erysipelotrichia</taxon>
        <taxon>Erysipelotrichales</taxon>
        <taxon>Erysipelotrichales incertae sedis</taxon>
    </lineage>
</organism>
<proteinExistence type="predicted"/>
<dbReference type="AlphaFoldDB" id="A0A9D2BMP5"/>